<dbReference type="InterPro" id="IPR036412">
    <property type="entry name" value="HAD-like_sf"/>
</dbReference>
<dbReference type="InterPro" id="IPR052791">
    <property type="entry name" value="SSM1_domain"/>
</dbReference>
<dbReference type="PANTHER" id="PTHR47438">
    <property type="entry name" value="PHOSPHATE METABOLISM PROTEIN 8-RELATED"/>
    <property type="match status" value="1"/>
</dbReference>
<name>A0A9W7XVQ5_9FUNG</name>
<dbReference type="GO" id="GO:0009166">
    <property type="term" value="P:nucleotide catabolic process"/>
    <property type="evidence" value="ECO:0007669"/>
    <property type="project" value="TreeGrafter"/>
</dbReference>
<dbReference type="SFLD" id="SFLDS00003">
    <property type="entry name" value="Haloacid_Dehalogenase"/>
    <property type="match status" value="1"/>
</dbReference>
<gene>
    <name evidence="1" type="primary">SDT1</name>
    <name evidence="1" type="ORF">LPJ53_005862</name>
</gene>
<dbReference type="SUPFAM" id="SSF56784">
    <property type="entry name" value="HAD-like"/>
    <property type="match status" value="1"/>
</dbReference>
<dbReference type="Pfam" id="PF00702">
    <property type="entry name" value="Hydrolase"/>
    <property type="match status" value="1"/>
</dbReference>
<proteinExistence type="predicted"/>
<dbReference type="InterPro" id="IPR010237">
    <property type="entry name" value="Pyr-5-nucltdase"/>
</dbReference>
<dbReference type="OrthoDB" id="1065058at2759"/>
<dbReference type="EMBL" id="JANBOJ010000415">
    <property type="protein sequence ID" value="KAJ1719374.1"/>
    <property type="molecule type" value="Genomic_DNA"/>
</dbReference>
<keyword evidence="2" id="KW-1185">Reference proteome</keyword>
<comment type="caution">
    <text evidence="1">The sequence shown here is derived from an EMBL/GenBank/DDBJ whole genome shotgun (WGS) entry which is preliminary data.</text>
</comment>
<dbReference type="InterPro" id="IPR023214">
    <property type="entry name" value="HAD_sf"/>
</dbReference>
<dbReference type="AlphaFoldDB" id="A0A9W7XVQ5"/>
<accession>A0A9W7XVQ5</accession>
<dbReference type="Proteomes" id="UP001149813">
    <property type="component" value="Unassembled WGS sequence"/>
</dbReference>
<dbReference type="GO" id="GO:0006206">
    <property type="term" value="P:pyrimidine nucleobase metabolic process"/>
    <property type="evidence" value="ECO:0007669"/>
    <property type="project" value="TreeGrafter"/>
</dbReference>
<dbReference type="Gene3D" id="3.40.50.1000">
    <property type="entry name" value="HAD superfamily/HAD-like"/>
    <property type="match status" value="1"/>
</dbReference>
<dbReference type="SFLD" id="SFLDG01129">
    <property type="entry name" value="C1.5:_HAD__Beta-PGM__Phosphata"/>
    <property type="match status" value="1"/>
</dbReference>
<dbReference type="Gene3D" id="1.10.150.450">
    <property type="match status" value="1"/>
</dbReference>
<sequence length="219" mass="24295">MTRSSPSSRVFFFDIDNCLYSPDLGITRLTKDLIHAFGRSIGMDPATVVETCNTYLSDYGLTVRGLMEHHGVDPCEFAEKVDGALPLESVIKPDPKLRELLLAVTARRWAFTNAGIDHARRVLRCLAVDDLFEGITYCDYTDPDFPCKPEPRAYERAMREAGVSDPQMCFFVDDSSNNVKAAVQLGWTAVEVSPAKSADLHISTIYNLPAVLPQAFSEP</sequence>
<reference evidence="1" key="1">
    <citation type="submission" date="2022-07" db="EMBL/GenBank/DDBJ databases">
        <title>Phylogenomic reconstructions and comparative analyses of Kickxellomycotina fungi.</title>
        <authorList>
            <person name="Reynolds N.K."/>
            <person name="Stajich J.E."/>
            <person name="Barry K."/>
            <person name="Grigoriev I.V."/>
            <person name="Crous P."/>
            <person name="Smith M.E."/>
        </authorList>
    </citation>
    <scope>NUCLEOTIDE SEQUENCE</scope>
    <source>
        <strain evidence="1">NBRC 32514</strain>
    </source>
</reference>
<evidence type="ECO:0000313" key="1">
    <source>
        <dbReference type="EMBL" id="KAJ1719374.1"/>
    </source>
</evidence>
<dbReference type="SFLD" id="SFLDG01132">
    <property type="entry name" value="C1.5.3:_5'-Nucleotidase_Like"/>
    <property type="match status" value="1"/>
</dbReference>
<protein>
    <submittedName>
        <fullName evidence="1">Suppressor of deletion of TFIIS</fullName>
    </submittedName>
</protein>
<dbReference type="GO" id="GO:0008252">
    <property type="term" value="F:nucleotidase activity"/>
    <property type="evidence" value="ECO:0007669"/>
    <property type="project" value="TreeGrafter"/>
</dbReference>
<dbReference type="InterPro" id="IPR006439">
    <property type="entry name" value="HAD-SF_hydro_IA"/>
</dbReference>
<evidence type="ECO:0000313" key="2">
    <source>
        <dbReference type="Proteomes" id="UP001149813"/>
    </source>
</evidence>
<dbReference type="PANTHER" id="PTHR47438:SF1">
    <property type="entry name" value="PHOSPHATE METABOLISM PROTEIN 8-RELATED"/>
    <property type="match status" value="1"/>
</dbReference>
<dbReference type="NCBIfam" id="TIGR01993">
    <property type="entry name" value="Pyr-5-nucltdase"/>
    <property type="match status" value="1"/>
</dbReference>
<organism evidence="1 2">
    <name type="scientific">Coemansia erecta</name>
    <dbReference type="NCBI Taxonomy" id="147472"/>
    <lineage>
        <taxon>Eukaryota</taxon>
        <taxon>Fungi</taxon>
        <taxon>Fungi incertae sedis</taxon>
        <taxon>Zoopagomycota</taxon>
        <taxon>Kickxellomycotina</taxon>
        <taxon>Kickxellomycetes</taxon>
        <taxon>Kickxellales</taxon>
        <taxon>Kickxellaceae</taxon>
        <taxon>Coemansia</taxon>
    </lineage>
</organism>
<dbReference type="NCBIfam" id="TIGR01509">
    <property type="entry name" value="HAD-SF-IA-v3"/>
    <property type="match status" value="1"/>
</dbReference>